<dbReference type="Proteomes" id="UP000492821">
    <property type="component" value="Unassembled WGS sequence"/>
</dbReference>
<protein>
    <submittedName>
        <fullName evidence="3">Thioredoxin domain-containing protein</fullName>
    </submittedName>
</protein>
<dbReference type="PANTHER" id="PTHR46497">
    <property type="entry name" value="THIOREDOXIN DOMAIN-CONTAINING PROTEIN 11"/>
    <property type="match status" value="1"/>
</dbReference>
<reference evidence="3" key="2">
    <citation type="submission" date="2020-10" db="UniProtKB">
        <authorList>
            <consortium name="WormBaseParasite"/>
        </authorList>
    </citation>
    <scope>IDENTIFICATION</scope>
</reference>
<keyword evidence="1" id="KW-0812">Transmembrane</keyword>
<organism evidence="2 3">
    <name type="scientific">Panagrellus redivivus</name>
    <name type="common">Microworm</name>
    <dbReference type="NCBI Taxonomy" id="6233"/>
    <lineage>
        <taxon>Eukaryota</taxon>
        <taxon>Metazoa</taxon>
        <taxon>Ecdysozoa</taxon>
        <taxon>Nematoda</taxon>
        <taxon>Chromadorea</taxon>
        <taxon>Rhabditida</taxon>
        <taxon>Tylenchina</taxon>
        <taxon>Panagrolaimomorpha</taxon>
        <taxon>Panagrolaimoidea</taxon>
        <taxon>Panagrolaimidae</taxon>
        <taxon>Panagrellus</taxon>
    </lineage>
</organism>
<sequence length="861" mass="97036">MQTQPDVTTSIEERVAEAVIEAAFPEAISEAALDLYIRDSIEAELNPRTPKTLYSQFKTNLVSCYSFLESHMSYIIALWIVVALARYWGSSEGRLLTQVQARPVPFFPNGSVVKDYYTGNGASADELLSRAEIAVLMYYAPWSLDAQIGREPYETVARLFSDVPVVQFSAVNCFTQYGQCKRAFKLYNYPIVIAYVGKIQVHYAGPFSEAGLFTFVSQLLNPIERVSSAQQFSKLLTRYDHLVTGYFPLNNPISLKEYTTFTAAAMKSASSSDYFAQTRFISIHSHDLADHLNLDLTNRIRVITGNLSDVTRPYNLSSSLTMFLTTTSDKIIEYAKKVLDEEHTQRPRLAWIHLDSMEAGGKSENLQFVLSHGPVVLLFSTEYPGMAESLASTVVRRVADRYHSCGPAQLVSSALPAYGDVIVEGERACKQIPVSLKEIDGCCSFVAASGACSGETSKKPSENDICQNLDDAFGKEKVRQNCCGYRRQEKLLRKAFSPSSTTRNACRWFKSLKVKPAVSNESTLSVNSDIHGLGCASNETVYFYGVDRNHSEFFIRQWGVAPKSYWSKPLDEREDLLVLISTRKEVLHALEGPITTDSVAQLLKDFHASKRPPTPIQAVLKPSKTKTGLISITKLRRNEFTDFLKTKKTYDSVVFFTGSRYHGPSTTVAHTLLTVASYFADFEESIKFYKIDASTDELPFEYVFDRLPALVFFPAYKVPGVGALRYPSSLPFTVPNTFAFLVSQLNPELRWRFALSTCSPKCFTRNRRRIHTFVAHVDTELRRLRTARTHASRRADSRERATHLRGLIQRRILQRKSAVHLAKVLQMVADGKDEPDIDFLRQNMFVRWLLYNTLGQTGNFN</sequence>
<keyword evidence="1" id="KW-1133">Transmembrane helix</keyword>
<proteinExistence type="predicted"/>
<dbReference type="Gene3D" id="3.40.30.10">
    <property type="entry name" value="Glutaredoxin"/>
    <property type="match status" value="2"/>
</dbReference>
<reference evidence="2" key="1">
    <citation type="journal article" date="2013" name="Genetics">
        <title>The draft genome and transcriptome of Panagrellus redivivus are shaped by the harsh demands of a free-living lifestyle.</title>
        <authorList>
            <person name="Srinivasan J."/>
            <person name="Dillman A.R."/>
            <person name="Macchietto M.G."/>
            <person name="Heikkinen L."/>
            <person name="Lakso M."/>
            <person name="Fracchia K.M."/>
            <person name="Antoshechkin I."/>
            <person name="Mortazavi A."/>
            <person name="Wong G."/>
            <person name="Sternberg P.W."/>
        </authorList>
    </citation>
    <scope>NUCLEOTIDE SEQUENCE [LARGE SCALE GENOMIC DNA]</scope>
    <source>
        <strain evidence="2">MT8872</strain>
    </source>
</reference>
<name>A0A7E4VKA6_PANRE</name>
<evidence type="ECO:0000256" key="1">
    <source>
        <dbReference type="SAM" id="Phobius"/>
    </source>
</evidence>
<feature type="transmembrane region" description="Helical" evidence="1">
    <location>
        <begin position="72"/>
        <end position="89"/>
    </location>
</feature>
<evidence type="ECO:0000313" key="2">
    <source>
        <dbReference type="Proteomes" id="UP000492821"/>
    </source>
</evidence>
<accession>A0A7E4VKA6</accession>
<dbReference type="PANTHER" id="PTHR46497:SF1">
    <property type="entry name" value="THIOREDOXIN DOMAIN-CONTAINING PROTEIN 11"/>
    <property type="match status" value="1"/>
</dbReference>
<keyword evidence="1" id="KW-0472">Membrane</keyword>
<dbReference type="InterPro" id="IPR036249">
    <property type="entry name" value="Thioredoxin-like_sf"/>
</dbReference>
<dbReference type="InterPro" id="IPR052792">
    <property type="entry name" value="Thioredoxin_dom-contain_11"/>
</dbReference>
<dbReference type="AlphaFoldDB" id="A0A7E4VKA6"/>
<keyword evidence="2" id="KW-1185">Reference proteome</keyword>
<dbReference type="WBParaSite" id="Pan_g21527.t1">
    <property type="protein sequence ID" value="Pan_g21527.t1"/>
    <property type="gene ID" value="Pan_g21527"/>
</dbReference>
<dbReference type="SUPFAM" id="SSF52833">
    <property type="entry name" value="Thioredoxin-like"/>
    <property type="match status" value="1"/>
</dbReference>
<evidence type="ECO:0000313" key="3">
    <source>
        <dbReference type="WBParaSite" id="Pan_g21527.t1"/>
    </source>
</evidence>